<dbReference type="Proteomes" id="UP000295444">
    <property type="component" value="Unassembled WGS sequence"/>
</dbReference>
<keyword evidence="3" id="KW-1185">Reference proteome</keyword>
<evidence type="ECO:0000313" key="2">
    <source>
        <dbReference type="EMBL" id="TDP96230.1"/>
    </source>
</evidence>
<comment type="caution">
    <text evidence="2">The sequence shown here is derived from an EMBL/GenBank/DDBJ whole genome shotgun (WGS) entry which is preliminary data.</text>
</comment>
<dbReference type="CDD" id="cd00093">
    <property type="entry name" value="HTH_XRE"/>
    <property type="match status" value="1"/>
</dbReference>
<feature type="domain" description="HTH cro/C1-type" evidence="1">
    <location>
        <begin position="7"/>
        <end position="54"/>
    </location>
</feature>
<organism evidence="2 3">
    <name type="scientific">Labedaea rhizosphaerae</name>
    <dbReference type="NCBI Taxonomy" id="598644"/>
    <lineage>
        <taxon>Bacteria</taxon>
        <taxon>Bacillati</taxon>
        <taxon>Actinomycetota</taxon>
        <taxon>Actinomycetes</taxon>
        <taxon>Pseudonocardiales</taxon>
        <taxon>Pseudonocardiaceae</taxon>
        <taxon>Labedaea</taxon>
    </lineage>
</organism>
<dbReference type="AlphaFoldDB" id="A0A4R6S8Q3"/>
<proteinExistence type="predicted"/>
<evidence type="ECO:0000313" key="3">
    <source>
        <dbReference type="Proteomes" id="UP000295444"/>
    </source>
</evidence>
<evidence type="ECO:0000259" key="1">
    <source>
        <dbReference type="PROSITE" id="PS50943"/>
    </source>
</evidence>
<protein>
    <recommendedName>
        <fullName evidence="1">HTH cro/C1-type domain-containing protein</fullName>
    </recommendedName>
</protein>
<sequence>MARQCSSQARLAEAAGVSERSVAGAEAGEYVGRKVLAAIEAAFGWPTHKTTDYLRGDDDALKELPAQGPPVVNAASKQLADLGLKMDVTPDPGSLAWLRDLRARLPLDQFIEVVLQMTRPLDGSD</sequence>
<dbReference type="EMBL" id="SNXZ01000004">
    <property type="protein sequence ID" value="TDP96230.1"/>
    <property type="molecule type" value="Genomic_DNA"/>
</dbReference>
<reference evidence="2 3" key="1">
    <citation type="submission" date="2019-03" db="EMBL/GenBank/DDBJ databases">
        <title>Genomic Encyclopedia of Type Strains, Phase IV (KMG-IV): sequencing the most valuable type-strain genomes for metagenomic binning, comparative biology and taxonomic classification.</title>
        <authorList>
            <person name="Goeker M."/>
        </authorList>
    </citation>
    <scope>NUCLEOTIDE SEQUENCE [LARGE SCALE GENOMIC DNA]</scope>
    <source>
        <strain evidence="2 3">DSM 45361</strain>
    </source>
</reference>
<dbReference type="InterPro" id="IPR001387">
    <property type="entry name" value="Cro/C1-type_HTH"/>
</dbReference>
<name>A0A4R6S8Q3_LABRH</name>
<dbReference type="PROSITE" id="PS50943">
    <property type="entry name" value="HTH_CROC1"/>
    <property type="match status" value="1"/>
</dbReference>
<accession>A0A4R6S8Q3</accession>
<gene>
    <name evidence="2" type="ORF">EV186_104213</name>
</gene>